<proteinExistence type="predicted"/>
<protein>
    <submittedName>
        <fullName evidence="1">Uncharacterized protein</fullName>
    </submittedName>
</protein>
<reference evidence="1" key="1">
    <citation type="submission" date="2018-05" db="EMBL/GenBank/DDBJ databases">
        <authorList>
            <person name="Lanie J.A."/>
            <person name="Ng W.-L."/>
            <person name="Kazmierczak K.M."/>
            <person name="Andrzejewski T.M."/>
            <person name="Davidsen T.M."/>
            <person name="Wayne K.J."/>
            <person name="Tettelin H."/>
            <person name="Glass J.I."/>
            <person name="Rusch D."/>
            <person name="Podicherti R."/>
            <person name="Tsui H.-C.T."/>
            <person name="Winkler M.E."/>
        </authorList>
    </citation>
    <scope>NUCLEOTIDE SEQUENCE</scope>
</reference>
<organism evidence="1">
    <name type="scientific">marine metagenome</name>
    <dbReference type="NCBI Taxonomy" id="408172"/>
    <lineage>
        <taxon>unclassified sequences</taxon>
        <taxon>metagenomes</taxon>
        <taxon>ecological metagenomes</taxon>
    </lineage>
</organism>
<gene>
    <name evidence="1" type="ORF">METZ01_LOCUS133021</name>
</gene>
<accession>A0A381YUL1</accession>
<sequence>MGPTERQKEILRWFLTNPERIRQMRNNSGFFIIGGHMVVLKNGEEIEIIDFFRKEEFVNNLIVDGYSVRIKEESEQYREAIHFFKINTYDIPF</sequence>
<dbReference type="AlphaFoldDB" id="A0A381YUL1"/>
<dbReference type="EMBL" id="UINC01018991">
    <property type="protein sequence ID" value="SVA80167.1"/>
    <property type="molecule type" value="Genomic_DNA"/>
</dbReference>
<name>A0A381YUL1_9ZZZZ</name>
<evidence type="ECO:0000313" key="1">
    <source>
        <dbReference type="EMBL" id="SVA80167.1"/>
    </source>
</evidence>